<evidence type="ECO:0000313" key="2">
    <source>
        <dbReference type="Proteomes" id="UP000037460"/>
    </source>
</evidence>
<proteinExistence type="predicted"/>
<sequence length="158" mass="15385">MPLRGRGGCSATLLADEAVAAVTLGPRSGFGACDECTLGGAPSDQAAADQGEAAWVVLCFGVPAGNGAARLLDRRGDVRDTGKGAGAIAGDGGGSSLGDIEMLAVTGGGRATLLLRISASRSCVSGPSPASTTFGKSRCVESDAARDGGIASIEVTMA</sequence>
<keyword evidence="2" id="KW-1185">Reference proteome</keyword>
<organism evidence="1 2">
    <name type="scientific">Chrysochromulina tobinii</name>
    <dbReference type="NCBI Taxonomy" id="1460289"/>
    <lineage>
        <taxon>Eukaryota</taxon>
        <taxon>Haptista</taxon>
        <taxon>Haptophyta</taxon>
        <taxon>Prymnesiophyceae</taxon>
        <taxon>Prymnesiales</taxon>
        <taxon>Chrysochromulinaceae</taxon>
        <taxon>Chrysochromulina</taxon>
    </lineage>
</organism>
<reference evidence="2" key="1">
    <citation type="journal article" date="2015" name="PLoS Genet.">
        <title>Genome Sequence and Transcriptome Analyses of Chrysochromulina tobin: Metabolic Tools for Enhanced Algal Fitness in the Prominent Order Prymnesiales (Haptophyceae).</title>
        <authorList>
            <person name="Hovde B.T."/>
            <person name="Deodato C.R."/>
            <person name="Hunsperger H.M."/>
            <person name="Ryken S.A."/>
            <person name="Yost W."/>
            <person name="Jha R.K."/>
            <person name="Patterson J."/>
            <person name="Monnat R.J. Jr."/>
            <person name="Barlow S.B."/>
            <person name="Starkenburg S.R."/>
            <person name="Cattolico R.A."/>
        </authorList>
    </citation>
    <scope>NUCLEOTIDE SEQUENCE</scope>
    <source>
        <strain evidence="2">CCMP291</strain>
    </source>
</reference>
<dbReference type="EMBL" id="JWZX01003306">
    <property type="protein sequence ID" value="KOO22148.1"/>
    <property type="molecule type" value="Genomic_DNA"/>
</dbReference>
<protein>
    <submittedName>
        <fullName evidence="1">Uncharacterized protein</fullName>
    </submittedName>
</protein>
<gene>
    <name evidence="1" type="ORF">Ctob_000694</name>
</gene>
<accession>A0A0M0J7E0</accession>
<dbReference type="AlphaFoldDB" id="A0A0M0J7E0"/>
<dbReference type="Proteomes" id="UP000037460">
    <property type="component" value="Unassembled WGS sequence"/>
</dbReference>
<comment type="caution">
    <text evidence="1">The sequence shown here is derived from an EMBL/GenBank/DDBJ whole genome shotgun (WGS) entry which is preliminary data.</text>
</comment>
<evidence type="ECO:0000313" key="1">
    <source>
        <dbReference type="EMBL" id="KOO22148.1"/>
    </source>
</evidence>
<name>A0A0M0J7E0_9EUKA</name>